<evidence type="ECO:0000313" key="1">
    <source>
        <dbReference type="EMBL" id="WNM39569.1"/>
    </source>
</evidence>
<proteinExistence type="predicted"/>
<dbReference type="RefSeq" id="WP_313721500.1">
    <property type="nucleotide sequence ID" value="NZ_CP134876.1"/>
</dbReference>
<evidence type="ECO:0000313" key="2">
    <source>
        <dbReference type="Proteomes" id="UP001303001"/>
    </source>
</evidence>
<accession>A0ABY9ZWL4</accession>
<dbReference type="InterPro" id="IPR032675">
    <property type="entry name" value="LRR_dom_sf"/>
</dbReference>
<evidence type="ECO:0008006" key="3">
    <source>
        <dbReference type="Google" id="ProtNLM"/>
    </source>
</evidence>
<dbReference type="EMBL" id="CP134876">
    <property type="protein sequence ID" value="WNM39569.1"/>
    <property type="molecule type" value="Genomic_DNA"/>
</dbReference>
<keyword evidence="2" id="KW-1185">Reference proteome</keyword>
<protein>
    <recommendedName>
        <fullName evidence="3">Leucine-rich repeat domain-containing protein</fullName>
    </recommendedName>
</protein>
<dbReference type="Gene3D" id="3.80.10.10">
    <property type="entry name" value="Ribonuclease Inhibitor"/>
    <property type="match status" value="1"/>
</dbReference>
<reference evidence="1 2" key="1">
    <citation type="submission" date="2023-09" db="EMBL/GenBank/DDBJ databases">
        <title>Micromonospora halotolerans DSM 45598 genome sequence.</title>
        <authorList>
            <person name="Mo P."/>
        </authorList>
    </citation>
    <scope>NUCLEOTIDE SEQUENCE [LARGE SCALE GENOMIC DNA]</scope>
    <source>
        <strain evidence="1 2">DSM 45598</strain>
    </source>
</reference>
<name>A0ABY9ZWL4_9ACTN</name>
<gene>
    <name evidence="1" type="ORF">RMN56_31460</name>
</gene>
<dbReference type="Proteomes" id="UP001303001">
    <property type="component" value="Chromosome"/>
</dbReference>
<dbReference type="SUPFAM" id="SSF52058">
    <property type="entry name" value="L domain-like"/>
    <property type="match status" value="1"/>
</dbReference>
<organism evidence="1 2">
    <name type="scientific">Micromonospora halotolerans</name>
    <dbReference type="NCBI Taxonomy" id="709879"/>
    <lineage>
        <taxon>Bacteria</taxon>
        <taxon>Bacillati</taxon>
        <taxon>Actinomycetota</taxon>
        <taxon>Actinomycetes</taxon>
        <taxon>Micromonosporales</taxon>
        <taxon>Micromonosporaceae</taxon>
        <taxon>Micromonospora</taxon>
    </lineage>
</organism>
<sequence>MVHLELMRDKAREFPQIDEPAAYTSARIWHCSYRTLAPLSWFTGLRTLEIATYPDGTLDHLAGLTALEELRVVHLPHVAALAPLASLTSLRHLTLATLPSWDSSGKVTEVHSLAPLALLSALETVHLFGVRPPDQQVDDLLAIASLRWARISKYPKKEIERLSSALASRADE</sequence>